<gene>
    <name evidence="2" type="ORF">GBAR_LOCUS14740</name>
</gene>
<evidence type="ECO:0000313" key="2">
    <source>
        <dbReference type="EMBL" id="CAI8025525.1"/>
    </source>
</evidence>
<name>A0AA35WSY7_GEOBA</name>
<evidence type="ECO:0000256" key="1">
    <source>
        <dbReference type="SAM" id="MobiDB-lite"/>
    </source>
</evidence>
<organism evidence="2 3">
    <name type="scientific">Geodia barretti</name>
    <name type="common">Barrett's horny sponge</name>
    <dbReference type="NCBI Taxonomy" id="519541"/>
    <lineage>
        <taxon>Eukaryota</taxon>
        <taxon>Metazoa</taxon>
        <taxon>Porifera</taxon>
        <taxon>Demospongiae</taxon>
        <taxon>Heteroscleromorpha</taxon>
        <taxon>Tetractinellida</taxon>
        <taxon>Astrophorina</taxon>
        <taxon>Geodiidae</taxon>
        <taxon>Geodia</taxon>
    </lineage>
</organism>
<protein>
    <submittedName>
        <fullName evidence="2">Uncharacterized protein</fullName>
    </submittedName>
</protein>
<accession>A0AA35WSY7</accession>
<dbReference type="AlphaFoldDB" id="A0AA35WSY7"/>
<reference evidence="2" key="1">
    <citation type="submission" date="2023-03" db="EMBL/GenBank/DDBJ databases">
        <authorList>
            <person name="Steffen K."/>
            <person name="Cardenas P."/>
        </authorList>
    </citation>
    <scope>NUCLEOTIDE SEQUENCE</scope>
</reference>
<keyword evidence="3" id="KW-1185">Reference proteome</keyword>
<dbReference type="EMBL" id="CASHTH010002159">
    <property type="protein sequence ID" value="CAI8025525.1"/>
    <property type="molecule type" value="Genomic_DNA"/>
</dbReference>
<evidence type="ECO:0000313" key="3">
    <source>
        <dbReference type="Proteomes" id="UP001174909"/>
    </source>
</evidence>
<dbReference type="Proteomes" id="UP001174909">
    <property type="component" value="Unassembled WGS sequence"/>
</dbReference>
<feature type="compositionally biased region" description="Gly residues" evidence="1">
    <location>
        <begin position="19"/>
        <end position="28"/>
    </location>
</feature>
<comment type="caution">
    <text evidence="2">The sequence shown here is derived from an EMBL/GenBank/DDBJ whole genome shotgun (WGS) entry which is preliminary data.</text>
</comment>
<feature type="region of interest" description="Disordered" evidence="1">
    <location>
        <begin position="1"/>
        <end position="36"/>
    </location>
</feature>
<proteinExistence type="predicted"/>
<sequence length="83" mass="8758">MEWSPVRRGGVEGGEEGGEGGSGPGCTAGGLRTRSREMDSRLHLEALLGAAGVVTGEDHHVVCSSKMRMPTRVVVEVKATLRR</sequence>